<organism evidence="4 5">
    <name type="scientific">Shimia sagamensis</name>
    <dbReference type="NCBI Taxonomy" id="1566352"/>
    <lineage>
        <taxon>Bacteria</taxon>
        <taxon>Pseudomonadati</taxon>
        <taxon>Pseudomonadota</taxon>
        <taxon>Alphaproteobacteria</taxon>
        <taxon>Rhodobacterales</taxon>
        <taxon>Roseobacteraceae</taxon>
    </lineage>
</organism>
<evidence type="ECO:0000256" key="2">
    <source>
        <dbReference type="SAM" id="Coils"/>
    </source>
</evidence>
<keyword evidence="5" id="KW-1185">Reference proteome</keyword>
<dbReference type="NCBIfam" id="TIGR01554">
    <property type="entry name" value="major_cap_HK97"/>
    <property type="match status" value="1"/>
</dbReference>
<dbReference type="InterPro" id="IPR054612">
    <property type="entry name" value="Phage_capsid-like_C"/>
</dbReference>
<name>A0ABY1PE14_9RHOB</name>
<dbReference type="InterPro" id="IPR024455">
    <property type="entry name" value="Phage_capsid"/>
</dbReference>
<dbReference type="Proteomes" id="UP001157961">
    <property type="component" value="Unassembled WGS sequence"/>
</dbReference>
<keyword evidence="2" id="KW-0175">Coiled coil</keyword>
<sequence>MRKLAMPAISVAALAATCPNGVIGSPLSDAGDAETMLVEVNQKLDKLNGEVKQTAETALKEAKDAGEVSAEVKQTADKLLSQQTAMNKVVEDLKALVEGMDGKVKDVSQQVAEGMPSGSSVQSFGQAAVAAAGDRLQAYAGGTLTLNVENAITTAAGSGGGMIFHTEERDPVEMARRQLKIVDLISRGSTDTDKVKYTKQTTRTDGTSMVAEQGTYGASSYGWSKAEADVRKIGHITHISEEAMKDAAQLQTMVDTELRYGCELKLETQVLAGDNTGENLGGLLPNATPFLAANGLPNATRIDRLRLAILQVALADHVADGITLNPTDWAAIELLKDGNGRFIWGNPGTGNGPTLWGKPVVESNSMSAGEWLVGAFKMAATLYLRSDVEVLISSEHGTNFVEDMLTMKGRMRAALAVKRPASLVTGDFTFV</sequence>
<reference evidence="4 5" key="1">
    <citation type="submission" date="2017-05" db="EMBL/GenBank/DDBJ databases">
        <authorList>
            <person name="Varghese N."/>
            <person name="Submissions S."/>
        </authorList>
    </citation>
    <scope>NUCLEOTIDE SEQUENCE [LARGE SCALE GENOMIC DNA]</scope>
    <source>
        <strain evidence="4 5">DSM 29734</strain>
    </source>
</reference>
<dbReference type="RefSeq" id="WP_283427436.1">
    <property type="nucleotide sequence ID" value="NZ_FXTY01000008.1"/>
</dbReference>
<evidence type="ECO:0000256" key="1">
    <source>
        <dbReference type="ARBA" id="ARBA00004328"/>
    </source>
</evidence>
<accession>A0ABY1PE14</accession>
<dbReference type="EMBL" id="FXTY01000008">
    <property type="protein sequence ID" value="SMP32148.1"/>
    <property type="molecule type" value="Genomic_DNA"/>
</dbReference>
<dbReference type="Pfam" id="PF05065">
    <property type="entry name" value="Phage_capsid"/>
    <property type="match status" value="1"/>
</dbReference>
<evidence type="ECO:0000313" key="4">
    <source>
        <dbReference type="EMBL" id="SMP32148.1"/>
    </source>
</evidence>
<protein>
    <submittedName>
        <fullName evidence="4">Phage major capsid protein, HK97 family</fullName>
    </submittedName>
</protein>
<dbReference type="SUPFAM" id="SSF56563">
    <property type="entry name" value="Major capsid protein gp5"/>
    <property type="match status" value="1"/>
</dbReference>
<evidence type="ECO:0000259" key="3">
    <source>
        <dbReference type="Pfam" id="PF05065"/>
    </source>
</evidence>
<feature type="coiled-coil region" evidence="2">
    <location>
        <begin position="30"/>
        <end position="57"/>
    </location>
</feature>
<comment type="subcellular location">
    <subcellularLocation>
        <location evidence="1">Virion</location>
    </subcellularLocation>
</comment>
<comment type="caution">
    <text evidence="4">The sequence shown here is derived from an EMBL/GenBank/DDBJ whole genome shotgun (WGS) entry which is preliminary data.</text>
</comment>
<proteinExistence type="predicted"/>
<evidence type="ECO:0000313" key="5">
    <source>
        <dbReference type="Proteomes" id="UP001157961"/>
    </source>
</evidence>
<dbReference type="Gene3D" id="3.30.2400.10">
    <property type="entry name" value="Major capsid protein gp5"/>
    <property type="match status" value="1"/>
</dbReference>
<dbReference type="Gene3D" id="3.30.2320.10">
    <property type="entry name" value="hypothetical protein PF0899 domain"/>
    <property type="match status" value="1"/>
</dbReference>
<gene>
    <name evidence="4" type="ORF">SAMN06265373_108137</name>
</gene>
<feature type="domain" description="Phage capsid-like C-terminal" evidence="3">
    <location>
        <begin position="172"/>
        <end position="428"/>
    </location>
</feature>